<name>A0A6A6BKK9_9PEZI</name>
<dbReference type="SUPFAM" id="SSF53335">
    <property type="entry name" value="S-adenosyl-L-methionine-dependent methyltransferases"/>
    <property type="match status" value="1"/>
</dbReference>
<protein>
    <recommendedName>
        <fullName evidence="4">Methyltransferase domain-containing protein</fullName>
    </recommendedName>
</protein>
<dbReference type="EMBL" id="ML995481">
    <property type="protein sequence ID" value="KAF2143923.1"/>
    <property type="molecule type" value="Genomic_DNA"/>
</dbReference>
<dbReference type="PANTHER" id="PTHR43591">
    <property type="entry name" value="METHYLTRANSFERASE"/>
    <property type="match status" value="1"/>
</dbReference>
<sequence>MAQPETAQDASEAAAQSGSFIEADPNLSDNESTYSSLASTGGSTSISSSVRDYAFENGRRYHKFREGRYNFPNDDLEQEREDMKHAMFLAACGDKLHYAPIGPNPNRVIDIGTGTGIWAVEMGDTYPSADVLGVDLSPIQPHWVPPNVRFVVDDAEDQWLHPSNHFDLVHARNMTYAIKDYPKLMDQAMRCLSPGGWIEFQELDYIVRSDDGSIPEDWGLKKFIKAIGEGLENLGLDLHRAEKLADEARAAGFVNVETKCMKIPIGTWPKNKLLKTVGAYTQALVLDGLQQGGYGPLCRGMGWTRDEVEVFLTGVRKSVWDSKIHSYYQLYMVYGQKPKA</sequence>
<evidence type="ECO:0000256" key="1">
    <source>
        <dbReference type="SAM" id="MobiDB-lite"/>
    </source>
</evidence>
<dbReference type="RefSeq" id="XP_033399635.1">
    <property type="nucleotide sequence ID" value="XM_033540202.1"/>
</dbReference>
<feature type="compositionally biased region" description="Polar residues" evidence="1">
    <location>
        <begin position="1"/>
        <end position="19"/>
    </location>
</feature>
<feature type="region of interest" description="Disordered" evidence="1">
    <location>
        <begin position="1"/>
        <end position="47"/>
    </location>
</feature>
<evidence type="ECO:0008006" key="4">
    <source>
        <dbReference type="Google" id="ProtNLM"/>
    </source>
</evidence>
<dbReference type="CDD" id="cd02440">
    <property type="entry name" value="AdoMet_MTases"/>
    <property type="match status" value="1"/>
</dbReference>
<accession>A0A6A6BKK9</accession>
<dbReference type="PANTHER" id="PTHR43591:SF24">
    <property type="entry name" value="2-METHOXY-6-POLYPRENYL-1,4-BENZOQUINOL METHYLASE, MITOCHONDRIAL"/>
    <property type="match status" value="1"/>
</dbReference>
<feature type="compositionally biased region" description="Low complexity" evidence="1">
    <location>
        <begin position="32"/>
        <end position="47"/>
    </location>
</feature>
<dbReference type="GeneID" id="54297698"/>
<dbReference type="GO" id="GO:0008168">
    <property type="term" value="F:methyltransferase activity"/>
    <property type="evidence" value="ECO:0007669"/>
    <property type="project" value="TreeGrafter"/>
</dbReference>
<dbReference type="Pfam" id="PF13489">
    <property type="entry name" value="Methyltransf_23"/>
    <property type="match status" value="1"/>
</dbReference>
<gene>
    <name evidence="2" type="ORF">K452DRAFT_285963</name>
</gene>
<dbReference type="Gene3D" id="3.40.50.150">
    <property type="entry name" value="Vaccinia Virus protein VP39"/>
    <property type="match status" value="1"/>
</dbReference>
<evidence type="ECO:0000313" key="2">
    <source>
        <dbReference type="EMBL" id="KAF2143923.1"/>
    </source>
</evidence>
<organism evidence="2 3">
    <name type="scientific">Aplosporella prunicola CBS 121167</name>
    <dbReference type="NCBI Taxonomy" id="1176127"/>
    <lineage>
        <taxon>Eukaryota</taxon>
        <taxon>Fungi</taxon>
        <taxon>Dikarya</taxon>
        <taxon>Ascomycota</taxon>
        <taxon>Pezizomycotina</taxon>
        <taxon>Dothideomycetes</taxon>
        <taxon>Dothideomycetes incertae sedis</taxon>
        <taxon>Botryosphaeriales</taxon>
        <taxon>Aplosporellaceae</taxon>
        <taxon>Aplosporella</taxon>
    </lineage>
</organism>
<reference evidence="2" key="1">
    <citation type="journal article" date="2020" name="Stud. Mycol.">
        <title>101 Dothideomycetes genomes: a test case for predicting lifestyles and emergence of pathogens.</title>
        <authorList>
            <person name="Haridas S."/>
            <person name="Albert R."/>
            <person name="Binder M."/>
            <person name="Bloem J."/>
            <person name="Labutti K."/>
            <person name="Salamov A."/>
            <person name="Andreopoulos B."/>
            <person name="Baker S."/>
            <person name="Barry K."/>
            <person name="Bills G."/>
            <person name="Bluhm B."/>
            <person name="Cannon C."/>
            <person name="Castanera R."/>
            <person name="Culley D."/>
            <person name="Daum C."/>
            <person name="Ezra D."/>
            <person name="Gonzalez J."/>
            <person name="Henrissat B."/>
            <person name="Kuo A."/>
            <person name="Liang C."/>
            <person name="Lipzen A."/>
            <person name="Lutzoni F."/>
            <person name="Magnuson J."/>
            <person name="Mondo S."/>
            <person name="Nolan M."/>
            <person name="Ohm R."/>
            <person name="Pangilinan J."/>
            <person name="Park H.-J."/>
            <person name="Ramirez L."/>
            <person name="Alfaro M."/>
            <person name="Sun H."/>
            <person name="Tritt A."/>
            <person name="Yoshinaga Y."/>
            <person name="Zwiers L.-H."/>
            <person name="Turgeon B."/>
            <person name="Goodwin S."/>
            <person name="Spatafora J."/>
            <person name="Crous P."/>
            <person name="Grigoriev I."/>
        </authorList>
    </citation>
    <scope>NUCLEOTIDE SEQUENCE</scope>
    <source>
        <strain evidence="2">CBS 121167</strain>
    </source>
</reference>
<keyword evidence="3" id="KW-1185">Reference proteome</keyword>
<evidence type="ECO:0000313" key="3">
    <source>
        <dbReference type="Proteomes" id="UP000799438"/>
    </source>
</evidence>
<dbReference type="AlphaFoldDB" id="A0A6A6BKK9"/>
<dbReference type="OrthoDB" id="2013972at2759"/>
<dbReference type="Proteomes" id="UP000799438">
    <property type="component" value="Unassembled WGS sequence"/>
</dbReference>
<proteinExistence type="predicted"/>
<dbReference type="InterPro" id="IPR029063">
    <property type="entry name" value="SAM-dependent_MTases_sf"/>
</dbReference>